<evidence type="ECO:0000256" key="2">
    <source>
        <dbReference type="ARBA" id="ARBA00022723"/>
    </source>
</evidence>
<dbReference type="PANTHER" id="PTHR11067">
    <property type="entry name" value="INOSINE TRIPHOSPHATE PYROPHOSPHATASE/HAM1 PROTEIN"/>
    <property type="match status" value="1"/>
</dbReference>
<feature type="binding site" evidence="7">
    <location>
        <begin position="190"/>
        <end position="191"/>
    </location>
    <ligand>
        <name>substrate</name>
    </ligand>
</feature>
<comment type="cofactor">
    <cofactor evidence="7">
        <name>Mg(2+)</name>
        <dbReference type="ChEBI" id="CHEBI:18420"/>
    </cofactor>
    <text evidence="7">Binds 1 Mg(2+) ion per subunit.</text>
</comment>
<evidence type="ECO:0000256" key="7">
    <source>
        <dbReference type="HAMAP-Rule" id="MF_01405"/>
    </source>
</evidence>
<comment type="similarity">
    <text evidence="1 7 8">Belongs to the HAM1 NTPase family.</text>
</comment>
<comment type="function">
    <text evidence="7">Pyrophosphatase that catalyzes the hydrolysis of nucleoside triphosphates to their monophosphate derivatives, with a high preference for the non-canonical purine nucleotides XTP (xanthosine triphosphate), dITP (deoxyinosine triphosphate) and ITP. Seems to function as a house-cleaning enzyme that removes non-canonical purine nucleotides from the nucleotide pool, thus preventing their incorporation into DNA/RNA and avoiding chromosomal lesions.</text>
</comment>
<comment type="catalytic activity">
    <reaction evidence="7">
        <text>XTP + H2O = XMP + diphosphate + H(+)</text>
        <dbReference type="Rhea" id="RHEA:28610"/>
        <dbReference type="ChEBI" id="CHEBI:15377"/>
        <dbReference type="ChEBI" id="CHEBI:15378"/>
        <dbReference type="ChEBI" id="CHEBI:33019"/>
        <dbReference type="ChEBI" id="CHEBI:57464"/>
        <dbReference type="ChEBI" id="CHEBI:61314"/>
        <dbReference type="EC" id="3.6.1.66"/>
    </reaction>
</comment>
<dbReference type="Gene3D" id="3.90.950.10">
    <property type="match status" value="1"/>
</dbReference>
<dbReference type="EC" id="3.6.1.66" evidence="7"/>
<dbReference type="Proteomes" id="UP001204524">
    <property type="component" value="Unassembled WGS sequence"/>
</dbReference>
<keyword evidence="3 7" id="KW-0547">Nucleotide-binding</keyword>
<accession>A0ABT1KY34</accession>
<dbReference type="EMBL" id="JANARS010000005">
    <property type="protein sequence ID" value="MCP3422647.1"/>
    <property type="molecule type" value="Genomic_DNA"/>
</dbReference>
<evidence type="ECO:0000313" key="10">
    <source>
        <dbReference type="Proteomes" id="UP001204524"/>
    </source>
</evidence>
<dbReference type="PANTHER" id="PTHR11067:SF9">
    <property type="entry name" value="INOSINE TRIPHOSPHATE PYROPHOSPHATASE"/>
    <property type="match status" value="1"/>
</dbReference>
<comment type="catalytic activity">
    <reaction evidence="7">
        <text>dITP + H2O = dIMP + diphosphate + H(+)</text>
        <dbReference type="Rhea" id="RHEA:28342"/>
        <dbReference type="ChEBI" id="CHEBI:15377"/>
        <dbReference type="ChEBI" id="CHEBI:15378"/>
        <dbReference type="ChEBI" id="CHEBI:33019"/>
        <dbReference type="ChEBI" id="CHEBI:61194"/>
        <dbReference type="ChEBI" id="CHEBI:61382"/>
        <dbReference type="EC" id="3.6.1.66"/>
    </reaction>
</comment>
<keyword evidence="4 7" id="KW-0378">Hydrolase</keyword>
<reference evidence="9 10" key="1">
    <citation type="submission" date="2022-06" db="EMBL/GenBank/DDBJ databases">
        <authorList>
            <person name="So Y."/>
        </authorList>
    </citation>
    <scope>NUCLEOTIDE SEQUENCE [LARGE SCALE GENOMIC DNA]</scope>
    <source>
        <strain evidence="9 10">STR3</strain>
    </source>
</reference>
<keyword evidence="6 7" id="KW-0546">Nucleotide metabolism</keyword>
<feature type="binding site" evidence="7">
    <location>
        <begin position="7"/>
        <end position="12"/>
    </location>
    <ligand>
        <name>substrate</name>
    </ligand>
</feature>
<feature type="binding site" evidence="7">
    <location>
        <position position="71"/>
    </location>
    <ligand>
        <name>Mg(2+)</name>
        <dbReference type="ChEBI" id="CHEBI:18420"/>
    </ligand>
</feature>
<keyword evidence="5 7" id="KW-0460">Magnesium</keyword>
<dbReference type="NCBIfam" id="TIGR00042">
    <property type="entry name" value="RdgB/HAM1 family non-canonical purine NTP pyrophosphatase"/>
    <property type="match status" value="1"/>
</dbReference>
<feature type="binding site" evidence="7">
    <location>
        <position position="185"/>
    </location>
    <ligand>
        <name>substrate</name>
    </ligand>
</feature>
<evidence type="ECO:0000256" key="1">
    <source>
        <dbReference type="ARBA" id="ARBA00008023"/>
    </source>
</evidence>
<dbReference type="RefSeq" id="WP_254181845.1">
    <property type="nucleotide sequence ID" value="NZ_JANARS010000005.1"/>
</dbReference>
<comment type="subunit">
    <text evidence="7">Homodimer.</text>
</comment>
<comment type="catalytic activity">
    <reaction evidence="7">
        <text>ITP + H2O = IMP + diphosphate + H(+)</text>
        <dbReference type="Rhea" id="RHEA:29399"/>
        <dbReference type="ChEBI" id="CHEBI:15377"/>
        <dbReference type="ChEBI" id="CHEBI:15378"/>
        <dbReference type="ChEBI" id="CHEBI:33019"/>
        <dbReference type="ChEBI" id="CHEBI:58053"/>
        <dbReference type="ChEBI" id="CHEBI:61402"/>
        <dbReference type="EC" id="3.6.1.66"/>
    </reaction>
</comment>
<dbReference type="SUPFAM" id="SSF52972">
    <property type="entry name" value="ITPase-like"/>
    <property type="match status" value="1"/>
</dbReference>
<evidence type="ECO:0000256" key="6">
    <source>
        <dbReference type="ARBA" id="ARBA00023080"/>
    </source>
</evidence>
<keyword evidence="10" id="KW-1185">Reference proteome</keyword>
<name>A0ABT1KY34_9ACTN</name>
<dbReference type="InterPro" id="IPR002637">
    <property type="entry name" value="RdgB/HAM1"/>
</dbReference>
<dbReference type="InterPro" id="IPR029001">
    <property type="entry name" value="ITPase-like_fam"/>
</dbReference>
<comment type="caution">
    <text evidence="9">The sequence shown here is derived from an EMBL/GenBank/DDBJ whole genome shotgun (WGS) entry which is preliminary data.</text>
</comment>
<dbReference type="InterPro" id="IPR020922">
    <property type="entry name" value="dITP/XTP_pyrophosphatase"/>
</dbReference>
<feature type="active site" description="Proton acceptor" evidence="7">
    <location>
        <position position="71"/>
    </location>
</feature>
<proteinExistence type="inferred from homology"/>
<sequence>MKIFLASGNAKKIVEMQRILAEHVPGIEVLGIDDVDGYVEPVEDQPTFEGNALLKARAGVAATGLPSVADDSGLCVDALNGMPGVLSARWSGSSKAVEGGRDARNNELLLDQLHDVPDERRGAHFTCAVAWVMPDGRERVVEGRMDGRIIREVRGSGGFGYDVVFVAVEHDAEDLTSAELGPGEKDLISHRGRALRELAPYVAADLLGEGSGD</sequence>
<gene>
    <name evidence="9" type="primary">rdgB</name>
    <name evidence="9" type="ORF">NCI01_12665</name>
</gene>
<dbReference type="Pfam" id="PF01725">
    <property type="entry name" value="Ham1p_like"/>
    <property type="match status" value="1"/>
</dbReference>
<dbReference type="CDD" id="cd00515">
    <property type="entry name" value="HAM1"/>
    <property type="match status" value="1"/>
</dbReference>
<evidence type="ECO:0000256" key="4">
    <source>
        <dbReference type="ARBA" id="ARBA00022801"/>
    </source>
</evidence>
<dbReference type="HAMAP" id="MF_01405">
    <property type="entry name" value="Non_canon_purine_NTPase"/>
    <property type="match status" value="1"/>
</dbReference>
<organism evidence="9 10">
    <name type="scientific">Nocardioides pinisoli</name>
    <dbReference type="NCBI Taxonomy" id="2950279"/>
    <lineage>
        <taxon>Bacteria</taxon>
        <taxon>Bacillati</taxon>
        <taxon>Actinomycetota</taxon>
        <taxon>Actinomycetes</taxon>
        <taxon>Propionibacteriales</taxon>
        <taxon>Nocardioidaceae</taxon>
        <taxon>Nocardioides</taxon>
    </lineage>
</organism>
<evidence type="ECO:0000256" key="3">
    <source>
        <dbReference type="ARBA" id="ARBA00022741"/>
    </source>
</evidence>
<comment type="caution">
    <text evidence="7">Lacks conserved residue(s) required for the propagation of feature annotation.</text>
</comment>
<feature type="binding site" evidence="7">
    <location>
        <begin position="159"/>
        <end position="162"/>
    </location>
    <ligand>
        <name>substrate</name>
    </ligand>
</feature>
<feature type="binding site" evidence="7">
    <location>
        <position position="72"/>
    </location>
    <ligand>
        <name>substrate</name>
    </ligand>
</feature>
<keyword evidence="2 7" id="KW-0479">Metal-binding</keyword>
<protein>
    <recommendedName>
        <fullName evidence="7">dITP/XTP pyrophosphatase</fullName>
        <ecNumber evidence="7">3.6.1.66</ecNumber>
    </recommendedName>
    <alternativeName>
        <fullName evidence="7">Non-canonical purine NTP pyrophosphatase</fullName>
    </alternativeName>
    <alternativeName>
        <fullName evidence="7">Non-standard purine NTP pyrophosphatase</fullName>
    </alternativeName>
    <alternativeName>
        <fullName evidence="7">Nucleoside-triphosphate diphosphatase</fullName>
    </alternativeName>
    <alternativeName>
        <fullName evidence="7">Nucleoside-triphosphate pyrophosphatase</fullName>
        <shortName evidence="7">NTPase</shortName>
    </alternativeName>
</protein>
<evidence type="ECO:0000256" key="5">
    <source>
        <dbReference type="ARBA" id="ARBA00022842"/>
    </source>
</evidence>
<evidence type="ECO:0000256" key="8">
    <source>
        <dbReference type="RuleBase" id="RU003781"/>
    </source>
</evidence>
<evidence type="ECO:0000313" key="9">
    <source>
        <dbReference type="EMBL" id="MCP3422647.1"/>
    </source>
</evidence>